<dbReference type="FunFam" id="3.40.50.720:FF:000084">
    <property type="entry name" value="Short-chain dehydrogenase reductase"/>
    <property type="match status" value="1"/>
</dbReference>
<dbReference type="EMBL" id="FNAB01000026">
    <property type="protein sequence ID" value="SDE66325.1"/>
    <property type="molecule type" value="Genomic_DNA"/>
</dbReference>
<dbReference type="PANTHER" id="PTHR42879">
    <property type="entry name" value="3-OXOACYL-(ACYL-CARRIER-PROTEIN) REDUCTASE"/>
    <property type="match status" value="1"/>
</dbReference>
<comment type="similarity">
    <text evidence="2">Belongs to the short-chain dehydrogenases/reductases (SDR) family.</text>
</comment>
<keyword evidence="8" id="KW-1185">Reference proteome</keyword>
<keyword evidence="4" id="KW-0560">Oxidoreductase</keyword>
<dbReference type="SUPFAM" id="SSF51735">
    <property type="entry name" value="NAD(P)-binding Rossmann-fold domains"/>
    <property type="match status" value="1"/>
</dbReference>
<sequence>MLFHPPERDSMMSEALRSNVPVAASDIEHNRLFRLDGQRIVVLGAGGGIGEHTSRLLASMGAELVCVDSDAASAESIGRSLDCPALSADVTTESGVADVVGFVESEVGEIHGFVDVIGRTTAKPLAEFTLEDWEDDFRVNTRHAFLLGQQLAPLVARSGGGSIVFISSVWSQYASKAAPGYGPAKAALNIWIKQLAEEYGPAGVRVNGVAPGFFLSPRMVENLDQVGPSAAQSISRQALLHRLGQPYEVAGTAAFLLTPAAGYITGSVLPVEGGATSRDPLGFASIG</sequence>
<dbReference type="Proteomes" id="UP000199417">
    <property type="component" value="Unassembled WGS sequence"/>
</dbReference>
<dbReference type="STRING" id="168276.SAMN05444580_12625"/>
<dbReference type="CDD" id="cd05233">
    <property type="entry name" value="SDR_c"/>
    <property type="match status" value="1"/>
</dbReference>
<evidence type="ECO:0000256" key="2">
    <source>
        <dbReference type="ARBA" id="ARBA00006484"/>
    </source>
</evidence>
<name>A0A1G7ESF6_9NOCA</name>
<proteinExistence type="inferred from homology"/>
<keyword evidence="3" id="KW-0964">Secreted</keyword>
<dbReference type="InterPro" id="IPR050259">
    <property type="entry name" value="SDR"/>
</dbReference>
<dbReference type="Gene3D" id="3.40.50.720">
    <property type="entry name" value="NAD(P)-binding Rossmann-like Domain"/>
    <property type="match status" value="1"/>
</dbReference>
<evidence type="ECO:0000313" key="7">
    <source>
        <dbReference type="EMBL" id="SDE66325.1"/>
    </source>
</evidence>
<evidence type="ECO:0000313" key="8">
    <source>
        <dbReference type="Proteomes" id="UP000199417"/>
    </source>
</evidence>
<dbReference type="AlphaFoldDB" id="A0A1G7ESF6"/>
<keyword evidence="3" id="KW-0134">Cell wall</keyword>
<evidence type="ECO:0000256" key="1">
    <source>
        <dbReference type="ARBA" id="ARBA00004191"/>
    </source>
</evidence>
<evidence type="ECO:0000256" key="3">
    <source>
        <dbReference type="ARBA" id="ARBA00022512"/>
    </source>
</evidence>
<organism evidence="7 8">
    <name type="scientific">Rhodococcus tukisamuensis</name>
    <dbReference type="NCBI Taxonomy" id="168276"/>
    <lineage>
        <taxon>Bacteria</taxon>
        <taxon>Bacillati</taxon>
        <taxon>Actinomycetota</taxon>
        <taxon>Actinomycetes</taxon>
        <taxon>Mycobacteriales</taxon>
        <taxon>Nocardiaceae</taxon>
        <taxon>Rhodococcus</taxon>
    </lineage>
</organism>
<comment type="subcellular location">
    <subcellularLocation>
        <location evidence="1">Secreted</location>
        <location evidence="1">Cell wall</location>
    </subcellularLocation>
</comment>
<evidence type="ECO:0000256" key="6">
    <source>
        <dbReference type="ARBA" id="ARBA00047400"/>
    </source>
</evidence>
<protein>
    <recommendedName>
        <fullName evidence="5">3-oxoacyl-[acyl-carrier-protein] reductase MabA</fullName>
    </recommendedName>
</protein>
<gene>
    <name evidence="7" type="ORF">SAMN05444580_12625</name>
</gene>
<comment type="catalytic activity">
    <reaction evidence="6">
        <text>a (3R)-hydroxyacyl-[ACP] + NADP(+) = a 3-oxoacyl-[ACP] + NADPH + H(+)</text>
        <dbReference type="Rhea" id="RHEA:17397"/>
        <dbReference type="Rhea" id="RHEA-COMP:9916"/>
        <dbReference type="Rhea" id="RHEA-COMP:9945"/>
        <dbReference type="ChEBI" id="CHEBI:15378"/>
        <dbReference type="ChEBI" id="CHEBI:57783"/>
        <dbReference type="ChEBI" id="CHEBI:58349"/>
        <dbReference type="ChEBI" id="CHEBI:78776"/>
        <dbReference type="ChEBI" id="CHEBI:78827"/>
        <dbReference type="EC" id="1.1.1.100"/>
    </reaction>
    <physiologicalReaction direction="right-to-left" evidence="6">
        <dbReference type="Rhea" id="RHEA:17399"/>
    </physiologicalReaction>
</comment>
<dbReference type="InterPro" id="IPR002347">
    <property type="entry name" value="SDR_fam"/>
</dbReference>
<evidence type="ECO:0000256" key="4">
    <source>
        <dbReference type="ARBA" id="ARBA00023002"/>
    </source>
</evidence>
<dbReference type="GO" id="GO:0004316">
    <property type="term" value="F:3-oxoacyl-[acyl-carrier-protein] reductase (NADPH) activity"/>
    <property type="evidence" value="ECO:0007669"/>
    <property type="project" value="UniProtKB-EC"/>
</dbReference>
<evidence type="ECO:0000256" key="5">
    <source>
        <dbReference type="ARBA" id="ARBA00040781"/>
    </source>
</evidence>
<dbReference type="PRINTS" id="PR00081">
    <property type="entry name" value="GDHRDH"/>
</dbReference>
<reference evidence="7 8" key="1">
    <citation type="submission" date="2016-10" db="EMBL/GenBank/DDBJ databases">
        <authorList>
            <person name="de Groot N.N."/>
        </authorList>
    </citation>
    <scope>NUCLEOTIDE SEQUENCE [LARGE SCALE GENOMIC DNA]</scope>
    <source>
        <strain evidence="7 8">JCM 11308</strain>
    </source>
</reference>
<dbReference type="InterPro" id="IPR036291">
    <property type="entry name" value="NAD(P)-bd_dom_sf"/>
</dbReference>
<accession>A0A1G7ESF6</accession>
<dbReference type="Pfam" id="PF13561">
    <property type="entry name" value="adh_short_C2"/>
    <property type="match status" value="1"/>
</dbReference>